<dbReference type="Proteomes" id="UP000050863">
    <property type="component" value="Unassembled WGS sequence"/>
</dbReference>
<dbReference type="InterPro" id="IPR009057">
    <property type="entry name" value="Homeodomain-like_sf"/>
</dbReference>
<dbReference type="InterPro" id="IPR007367">
    <property type="entry name" value="DUF433"/>
</dbReference>
<dbReference type="RefSeq" id="WP_057834797.1">
    <property type="nucleotide sequence ID" value="NZ_LLXZ01000049.1"/>
</dbReference>
<dbReference type="EMBL" id="LLXZ01000049">
    <property type="protein sequence ID" value="KRR11300.1"/>
    <property type="molecule type" value="Genomic_DNA"/>
</dbReference>
<organism evidence="1 2">
    <name type="scientific">Bradyrhizobium jicamae</name>
    <dbReference type="NCBI Taxonomy" id="280332"/>
    <lineage>
        <taxon>Bacteria</taxon>
        <taxon>Pseudomonadati</taxon>
        <taxon>Pseudomonadota</taxon>
        <taxon>Alphaproteobacteria</taxon>
        <taxon>Hyphomicrobiales</taxon>
        <taxon>Nitrobacteraceae</taxon>
        <taxon>Bradyrhizobium</taxon>
    </lineage>
</organism>
<evidence type="ECO:0008006" key="3">
    <source>
        <dbReference type="Google" id="ProtNLM"/>
    </source>
</evidence>
<dbReference type="OrthoDB" id="940717at2"/>
<gene>
    <name evidence="1" type="ORF">CQ12_05605</name>
</gene>
<name>A0A0R3LTR8_9BRAD</name>
<dbReference type="STRING" id="280332.CQ12_05605"/>
<reference evidence="1 2" key="1">
    <citation type="submission" date="2014-03" db="EMBL/GenBank/DDBJ databases">
        <title>Bradyrhizobium valentinum sp. nov., isolated from effective nodules of Lupinus mariae-josephae, a lupine endemic of basic-lime soils in Eastern Spain.</title>
        <authorList>
            <person name="Duran D."/>
            <person name="Rey L."/>
            <person name="Navarro A."/>
            <person name="Busquets A."/>
            <person name="Imperial J."/>
            <person name="Ruiz-Argueso T."/>
        </authorList>
    </citation>
    <scope>NUCLEOTIDE SEQUENCE [LARGE SCALE GENOMIC DNA]</scope>
    <source>
        <strain evidence="1 2">PAC68</strain>
    </source>
</reference>
<sequence length="231" mass="26206">MQETDWSSIADQGLYTVPMVARILAAKPGKVKSWVEGYGNSDASPILIRQLPQVGGKTVLGFLDLIESAFIRHFREAGFSPQTIRKVALKLRDRHGVDHPFAMDKRFRANGKHIFEEVATDEGEKRLVNLMNDNFEIVPAVEPSLFDQVFYVEDIARSWHPLRNHPNVVMDPKISFGRPVVKNIWIPTETLFASYQAEGDVETAAEEFGVSRRNVEDAVSFEQDIRTRTLH</sequence>
<accession>A0A0R3LTR8</accession>
<dbReference type="Pfam" id="PF04255">
    <property type="entry name" value="DUF433"/>
    <property type="match status" value="1"/>
</dbReference>
<evidence type="ECO:0000313" key="1">
    <source>
        <dbReference type="EMBL" id="KRR11300.1"/>
    </source>
</evidence>
<dbReference type="AlphaFoldDB" id="A0A0R3LTR8"/>
<comment type="caution">
    <text evidence="1">The sequence shown here is derived from an EMBL/GenBank/DDBJ whole genome shotgun (WGS) entry which is preliminary data.</text>
</comment>
<dbReference type="SUPFAM" id="SSF46689">
    <property type="entry name" value="Homeodomain-like"/>
    <property type="match status" value="1"/>
</dbReference>
<evidence type="ECO:0000313" key="2">
    <source>
        <dbReference type="Proteomes" id="UP000050863"/>
    </source>
</evidence>
<protein>
    <recommendedName>
        <fullName evidence="3">DUF433 domain-containing protein</fullName>
    </recommendedName>
</protein>
<proteinExistence type="predicted"/>
<keyword evidence="2" id="KW-1185">Reference proteome</keyword>